<evidence type="ECO:0000256" key="4">
    <source>
        <dbReference type="ARBA" id="ARBA00022679"/>
    </source>
</evidence>
<evidence type="ECO:0000259" key="7">
    <source>
        <dbReference type="SMART" id="SM00650"/>
    </source>
</evidence>
<reference evidence="8" key="1">
    <citation type="submission" date="2018-06" db="EMBL/GenBank/DDBJ databases">
        <authorList>
            <person name="Zhirakovskaya E."/>
        </authorList>
    </citation>
    <scope>NUCLEOTIDE SEQUENCE</scope>
</reference>
<evidence type="ECO:0000256" key="3">
    <source>
        <dbReference type="ARBA" id="ARBA00022603"/>
    </source>
</evidence>
<dbReference type="InterPro" id="IPR001737">
    <property type="entry name" value="KsgA/Erm"/>
</dbReference>
<keyword evidence="5" id="KW-0949">S-adenosyl-L-methionine</keyword>
<dbReference type="Gene3D" id="3.40.50.150">
    <property type="entry name" value="Vaccinia Virus protein VP39"/>
    <property type="match status" value="1"/>
</dbReference>
<dbReference type="PANTHER" id="PTHR11727:SF7">
    <property type="entry name" value="DIMETHYLADENOSINE TRANSFERASE-RELATED"/>
    <property type="match status" value="1"/>
</dbReference>
<dbReference type="GO" id="GO:0005829">
    <property type="term" value="C:cytosol"/>
    <property type="evidence" value="ECO:0007669"/>
    <property type="project" value="TreeGrafter"/>
</dbReference>
<dbReference type="EMBL" id="UOGD01000172">
    <property type="protein sequence ID" value="VAX20612.1"/>
    <property type="molecule type" value="Genomic_DNA"/>
</dbReference>
<dbReference type="HAMAP" id="MF_00607">
    <property type="entry name" value="16SrRNA_methyltr_A"/>
    <property type="match status" value="1"/>
</dbReference>
<dbReference type="InterPro" id="IPR020598">
    <property type="entry name" value="rRNA_Ade_methylase_Trfase_N"/>
</dbReference>
<evidence type="ECO:0000256" key="6">
    <source>
        <dbReference type="ARBA" id="ARBA00022884"/>
    </source>
</evidence>
<dbReference type="EC" id="2.1.1.182" evidence="8"/>
<dbReference type="SMART" id="SM00650">
    <property type="entry name" value="rADc"/>
    <property type="match status" value="1"/>
</dbReference>
<evidence type="ECO:0000313" key="8">
    <source>
        <dbReference type="EMBL" id="VAX20612.1"/>
    </source>
</evidence>
<feature type="domain" description="Ribosomal RNA adenine methylase transferase N-terminal" evidence="7">
    <location>
        <begin position="26"/>
        <end position="195"/>
    </location>
</feature>
<keyword evidence="6" id="KW-0694">RNA-binding</keyword>
<name>A0A3B1BXT3_9ZZZZ</name>
<gene>
    <name evidence="8" type="ORF">MNBD_IGNAVI01-3238</name>
</gene>
<dbReference type="Pfam" id="PF00398">
    <property type="entry name" value="RrnaAD"/>
    <property type="match status" value="1"/>
</dbReference>
<dbReference type="AlphaFoldDB" id="A0A3B1BXT3"/>
<protein>
    <submittedName>
        <fullName evidence="8">SSU rRNA (Adenine(1518)-N(6)/adenine(1519)-N(6))-dimethyltransferase</fullName>
        <ecNumber evidence="8">2.1.1.182</ecNumber>
    </submittedName>
</protein>
<dbReference type="InterPro" id="IPR020596">
    <property type="entry name" value="rRNA_Ade_Mease_Trfase_CS"/>
</dbReference>
<keyword evidence="4 8" id="KW-0808">Transferase</keyword>
<dbReference type="NCBIfam" id="TIGR00755">
    <property type="entry name" value="ksgA"/>
    <property type="match status" value="1"/>
</dbReference>
<dbReference type="PROSITE" id="PS01131">
    <property type="entry name" value="RRNA_A_DIMETH"/>
    <property type="match status" value="1"/>
</dbReference>
<evidence type="ECO:0000256" key="1">
    <source>
        <dbReference type="ARBA" id="ARBA00022490"/>
    </source>
</evidence>
<proteinExistence type="inferred from homology"/>
<dbReference type="InterPro" id="IPR023165">
    <property type="entry name" value="rRNA_Ade_diMease-like_C"/>
</dbReference>
<dbReference type="InterPro" id="IPR029063">
    <property type="entry name" value="SAM-dependent_MTases_sf"/>
</dbReference>
<dbReference type="GO" id="GO:0052908">
    <property type="term" value="F:16S rRNA (adenine(1518)-N(6)/adenine(1519)-N(6))-dimethyltransferase activity"/>
    <property type="evidence" value="ECO:0007669"/>
    <property type="project" value="UniProtKB-EC"/>
</dbReference>
<keyword evidence="3 8" id="KW-0489">Methyltransferase</keyword>
<dbReference type="Gene3D" id="1.10.8.100">
    <property type="entry name" value="Ribosomal RNA adenine dimethylase-like, domain 2"/>
    <property type="match status" value="1"/>
</dbReference>
<evidence type="ECO:0000256" key="2">
    <source>
        <dbReference type="ARBA" id="ARBA00022552"/>
    </source>
</evidence>
<accession>A0A3B1BXT3</accession>
<dbReference type="GO" id="GO:0003723">
    <property type="term" value="F:RNA binding"/>
    <property type="evidence" value="ECO:0007669"/>
    <property type="project" value="UniProtKB-KW"/>
</dbReference>
<dbReference type="PROSITE" id="PS51689">
    <property type="entry name" value="SAM_RNA_A_N6_MT"/>
    <property type="match status" value="1"/>
</dbReference>
<sequence>MGKISKLKNNKPLKKFGQNYLVDKNIISKFVNRFNPSFDDHVIEIGPGRGAITEELVSRTKHLTAIEIDNRIIDELIVKFPKVSFLNKDILKIDFTEILEPNIKYRIMGNIPFNLTSPIFFQLIKNRSHFSDAMFIIQLEVAHRVIAKPNNKTYGILSVILNYFADVSLEFEISPNVFYPKPKVKSAVIKLDFSKDLSDKIDTQLFIDVVKASFGNRRKTLKNSLNNSIFKSYNFLGIDLDFSKRAESFTINDFIKLTQFIQEKKCYGREQR</sequence>
<organism evidence="8">
    <name type="scientific">hydrothermal vent metagenome</name>
    <dbReference type="NCBI Taxonomy" id="652676"/>
    <lineage>
        <taxon>unclassified sequences</taxon>
        <taxon>metagenomes</taxon>
        <taxon>ecological metagenomes</taxon>
    </lineage>
</organism>
<dbReference type="InterPro" id="IPR011530">
    <property type="entry name" value="rRNA_adenine_dimethylase"/>
</dbReference>
<dbReference type="PANTHER" id="PTHR11727">
    <property type="entry name" value="DIMETHYLADENOSINE TRANSFERASE"/>
    <property type="match status" value="1"/>
</dbReference>
<keyword evidence="1" id="KW-0963">Cytoplasm</keyword>
<evidence type="ECO:0000256" key="5">
    <source>
        <dbReference type="ARBA" id="ARBA00022691"/>
    </source>
</evidence>
<dbReference type="SUPFAM" id="SSF53335">
    <property type="entry name" value="S-adenosyl-L-methionine-dependent methyltransferases"/>
    <property type="match status" value="1"/>
</dbReference>
<keyword evidence="2" id="KW-0698">rRNA processing</keyword>